<dbReference type="EMBL" id="FOWX01000070">
    <property type="protein sequence ID" value="SFQ33640.1"/>
    <property type="molecule type" value="Genomic_DNA"/>
</dbReference>
<protein>
    <submittedName>
        <fullName evidence="1">Uncharacterized protein</fullName>
    </submittedName>
</protein>
<gene>
    <name evidence="1" type="ORF">SAMN05216190_1702</name>
</gene>
<name>A0A1I5XNZ6_9PSED</name>
<accession>A0A1I5XNZ6</accession>
<organism evidence="1 2">
    <name type="scientific">Pseudomonas borbori</name>
    <dbReference type="NCBI Taxonomy" id="289003"/>
    <lineage>
        <taxon>Bacteria</taxon>
        <taxon>Pseudomonadati</taxon>
        <taxon>Pseudomonadota</taxon>
        <taxon>Gammaproteobacteria</taxon>
        <taxon>Pseudomonadales</taxon>
        <taxon>Pseudomonadaceae</taxon>
        <taxon>Pseudomonas</taxon>
    </lineage>
</organism>
<dbReference type="Proteomes" id="UP000198784">
    <property type="component" value="Unassembled WGS sequence"/>
</dbReference>
<dbReference type="AlphaFoldDB" id="A0A1I5XNZ6"/>
<reference evidence="2" key="1">
    <citation type="submission" date="2016-10" db="EMBL/GenBank/DDBJ databases">
        <authorList>
            <person name="Varghese N."/>
            <person name="Submissions S."/>
        </authorList>
    </citation>
    <scope>NUCLEOTIDE SEQUENCE [LARGE SCALE GENOMIC DNA]</scope>
    <source>
        <strain evidence="2">DSM 17834</strain>
    </source>
</reference>
<evidence type="ECO:0000313" key="2">
    <source>
        <dbReference type="Proteomes" id="UP000198784"/>
    </source>
</evidence>
<evidence type="ECO:0000313" key="1">
    <source>
        <dbReference type="EMBL" id="SFQ33640.1"/>
    </source>
</evidence>
<sequence length="246" mass="27774">MRPALRRRCASINLMGMKVQKSPHSCAKSISRMLPNKKNTLNHYWLQEIAMNKWSCAPLIISVLVCSQSVYAEIFKCSGSNGVTFQSTACDVKVVEKAEAKTLTDEELRDVIQAEYIAERNSRIEAEKAKIIDDENRTDENGLNAEGRRRMAGRIALVSACVKHQQDCTVQDVANAVQFMNLGQVEALLGKGKSKIRLIEYFDYSFSLKSGVNINNFTLEIFYQLPTASTPNDKRPVYEMRARGRR</sequence>
<keyword evidence="2" id="KW-1185">Reference proteome</keyword>
<proteinExistence type="predicted"/>